<evidence type="ECO:0000313" key="10">
    <source>
        <dbReference type="EMBL" id="QJD07232.1"/>
    </source>
</evidence>
<keyword evidence="9" id="KW-0679">Respiratory chain</keyword>
<evidence type="ECO:0000256" key="4">
    <source>
        <dbReference type="ARBA" id="ARBA00022448"/>
    </source>
</evidence>
<feature type="transmembrane region" description="Helical" evidence="9">
    <location>
        <begin position="56"/>
        <end position="78"/>
    </location>
</feature>
<comment type="similarity">
    <text evidence="2 9">Belongs to the complex I subunit 3 family.</text>
</comment>
<feature type="transmembrane region" description="Helical" evidence="9">
    <location>
        <begin position="90"/>
        <end position="106"/>
    </location>
</feature>
<evidence type="ECO:0000256" key="9">
    <source>
        <dbReference type="RuleBase" id="RU003640"/>
    </source>
</evidence>
<comment type="catalytic activity">
    <reaction evidence="8 9">
        <text>a ubiquinone + NADH + 5 H(+)(in) = a ubiquinol + NAD(+) + 4 H(+)(out)</text>
        <dbReference type="Rhea" id="RHEA:29091"/>
        <dbReference type="Rhea" id="RHEA-COMP:9565"/>
        <dbReference type="Rhea" id="RHEA-COMP:9566"/>
        <dbReference type="ChEBI" id="CHEBI:15378"/>
        <dbReference type="ChEBI" id="CHEBI:16389"/>
        <dbReference type="ChEBI" id="CHEBI:17976"/>
        <dbReference type="ChEBI" id="CHEBI:57540"/>
        <dbReference type="ChEBI" id="CHEBI:57945"/>
        <dbReference type="EC" id="7.1.1.2"/>
    </reaction>
</comment>
<protein>
    <recommendedName>
        <fullName evidence="3 9">NADH-ubiquinone oxidoreductase chain 3</fullName>
        <ecNumber evidence="9">7.1.1.2</ecNumber>
    </recommendedName>
</protein>
<name>A0A6M3R6L1_9PLAT</name>
<evidence type="ECO:0000256" key="1">
    <source>
        <dbReference type="ARBA" id="ARBA00004370"/>
    </source>
</evidence>
<evidence type="ECO:0000256" key="7">
    <source>
        <dbReference type="ARBA" id="ARBA00023136"/>
    </source>
</evidence>
<dbReference type="GO" id="GO:0008137">
    <property type="term" value="F:NADH dehydrogenase (ubiquinone) activity"/>
    <property type="evidence" value="ECO:0007669"/>
    <property type="project" value="UniProtKB-UniRule"/>
</dbReference>
<reference evidence="10" key="1">
    <citation type="submission" date="2019-11" db="EMBL/GenBank/DDBJ databases">
        <authorList>
            <person name="Yang C."/>
        </authorList>
    </citation>
    <scope>NUCLEOTIDE SEQUENCE</scope>
    <source>
        <tissue evidence="10">Muscle</tissue>
    </source>
</reference>
<dbReference type="AlphaFoldDB" id="A0A6M3R6L1"/>
<evidence type="ECO:0000256" key="2">
    <source>
        <dbReference type="ARBA" id="ARBA00008472"/>
    </source>
</evidence>
<dbReference type="EC" id="7.1.1.2" evidence="9"/>
<keyword evidence="9" id="KW-0830">Ubiquinone</keyword>
<keyword evidence="5 9" id="KW-0812">Transmembrane</keyword>
<gene>
    <name evidence="10" type="primary">nad3</name>
</gene>
<dbReference type="Gene3D" id="1.20.58.1610">
    <property type="entry name" value="NADH:ubiquinone/plastoquinone oxidoreductase, chain 3"/>
    <property type="match status" value="1"/>
</dbReference>
<sequence>MVFLFNSFLAGGVICLLVSAYHSFSYNKSVEYGNKGVWSSPFESGFSGHMVNINNFSVSFFVLLVFFVVFDLEISLLLNLPTQGILYKNFFFYFFFVLLICSGYISEVNKGFVSWQS</sequence>
<keyword evidence="6 9" id="KW-1133">Transmembrane helix</keyword>
<dbReference type="InterPro" id="IPR000440">
    <property type="entry name" value="NADH_UbQ/plastoQ_OxRdtase_su3"/>
</dbReference>
<evidence type="ECO:0000256" key="3">
    <source>
        <dbReference type="ARBA" id="ARBA00021007"/>
    </source>
</evidence>
<dbReference type="Pfam" id="PF00507">
    <property type="entry name" value="Oxidored_q4"/>
    <property type="match status" value="1"/>
</dbReference>
<dbReference type="GO" id="GO:0031966">
    <property type="term" value="C:mitochondrial membrane"/>
    <property type="evidence" value="ECO:0007669"/>
    <property type="project" value="UniProtKB-SubCell"/>
</dbReference>
<comment type="subcellular location">
    <subcellularLocation>
        <location evidence="1">Membrane</location>
    </subcellularLocation>
    <subcellularLocation>
        <location evidence="9">Mitochondrion membrane</location>
        <topology evidence="9">Multi-pass membrane protein</topology>
    </subcellularLocation>
</comment>
<keyword evidence="9" id="KW-1278">Translocase</keyword>
<dbReference type="InterPro" id="IPR038430">
    <property type="entry name" value="NDAH_ubi_oxred_su3_sf"/>
</dbReference>
<proteinExistence type="inferred from homology"/>
<evidence type="ECO:0000256" key="8">
    <source>
        <dbReference type="ARBA" id="ARBA00049551"/>
    </source>
</evidence>
<accession>A0A6M3R6L1</accession>
<keyword evidence="9 10" id="KW-0496">Mitochondrion</keyword>
<geneLocation type="mitochondrion" evidence="10"/>
<organism evidence="10">
    <name type="scientific">Capsaloides cristatus</name>
    <dbReference type="NCBI Taxonomy" id="1101449"/>
    <lineage>
        <taxon>Eukaryota</taxon>
        <taxon>Metazoa</taxon>
        <taxon>Spiralia</taxon>
        <taxon>Lophotrochozoa</taxon>
        <taxon>Platyhelminthes</taxon>
        <taxon>Monogenea</taxon>
        <taxon>Monopisthocotylea</taxon>
        <taxon>Capsalidea</taxon>
        <taxon>Capsalidae</taxon>
        <taxon>Capsaloides</taxon>
    </lineage>
</organism>
<evidence type="ECO:0000256" key="5">
    <source>
        <dbReference type="ARBA" id="ARBA00022692"/>
    </source>
</evidence>
<keyword evidence="4 9" id="KW-0813">Transport</keyword>
<keyword evidence="9" id="KW-0520">NAD</keyword>
<keyword evidence="7 9" id="KW-0472">Membrane</keyword>
<dbReference type="EMBL" id="MN746369">
    <property type="protein sequence ID" value="QJD07232.1"/>
    <property type="molecule type" value="Genomic_DNA"/>
</dbReference>
<comment type="function">
    <text evidence="9">Core subunit of the mitochondrial membrane respiratory chain NADH dehydrogenase (Complex I) which catalyzes electron transfer from NADH through the respiratory chain, using ubiquinone as an electron acceptor. Essential for the catalytic activity of complex I.</text>
</comment>
<keyword evidence="9" id="KW-0249">Electron transport</keyword>
<evidence type="ECO:0000256" key="6">
    <source>
        <dbReference type="ARBA" id="ARBA00022989"/>
    </source>
</evidence>